<evidence type="ECO:0000259" key="2">
    <source>
        <dbReference type="Pfam" id="PF04807"/>
    </source>
</evidence>
<keyword evidence="1" id="KW-0472">Membrane</keyword>
<protein>
    <submittedName>
        <fullName evidence="3">C5 protein</fullName>
    </submittedName>
</protein>
<dbReference type="PROSITE" id="PS51257">
    <property type="entry name" value="PROKAR_LIPOPROTEIN"/>
    <property type="match status" value="1"/>
</dbReference>
<evidence type="ECO:0000256" key="1">
    <source>
        <dbReference type="SAM" id="Phobius"/>
    </source>
</evidence>
<dbReference type="EMBL" id="KJ462081">
    <property type="protein sequence ID" value="AHX25692.1"/>
    <property type="molecule type" value="Genomic_DNA"/>
</dbReference>
<evidence type="ECO:0000313" key="3">
    <source>
        <dbReference type="EMBL" id="AHX25692.1"/>
    </source>
</evidence>
<accession>A0A023PMX4</accession>
<keyword evidence="1" id="KW-0812">Transmembrane</keyword>
<name>A0A023PMX4_9GEMI</name>
<sequence>MGTSHIKHQCILGVILVFSCLLLVVNNIIVNPDKLLNQRLFLRCILTTSNGCMPFPQHLVPIPMHVLNGGRTGLVIKHIKYFTKILWFICRSSITNKKKHHRIRMVLGLDVLVHPYLT</sequence>
<reference evidence="3" key="1">
    <citation type="journal article" date="2015" name="J. Plant Biochem. Biotechnol.">
        <title>Diverse and recombinant begomoviruses and various satellites are associated with Bhendi yellow vein mosaic disease of okra in India.</title>
        <authorList>
            <person name="Rishishwar R."/>
            <person name="Mazumdar B."/>
            <person name="Dasgupta I."/>
        </authorList>
    </citation>
    <scope>NUCLEOTIDE SEQUENCE</scope>
    <source>
        <strain evidence="3">Au1</strain>
    </source>
</reference>
<organism evidence="3">
    <name type="scientific">Bhendi yellow vein mosaic virus</name>
    <dbReference type="NCBI Taxonomy" id="120168"/>
    <lineage>
        <taxon>Viruses</taxon>
        <taxon>Monodnaviria</taxon>
        <taxon>Shotokuvirae</taxon>
        <taxon>Cressdnaviricota</taxon>
        <taxon>Repensiviricetes</taxon>
        <taxon>Geplafuvirales</taxon>
        <taxon>Geminiviridae</taxon>
        <taxon>Begomovirus</taxon>
        <taxon>Begomovirus abelmoschusflavi</taxon>
    </lineage>
</organism>
<feature type="transmembrane region" description="Helical" evidence="1">
    <location>
        <begin position="6"/>
        <end position="30"/>
    </location>
</feature>
<dbReference type="InterPro" id="IPR006892">
    <property type="entry name" value="Gemini_AC4_5_cons_dom_1"/>
</dbReference>
<proteinExistence type="predicted"/>
<feature type="domain" description="Geminivirus AC4/5 conserved" evidence="2">
    <location>
        <begin position="64"/>
        <end position="96"/>
    </location>
</feature>
<dbReference type="Pfam" id="PF04807">
    <property type="entry name" value="Gemini_AC4_5"/>
    <property type="match status" value="1"/>
</dbReference>
<keyword evidence="1" id="KW-1133">Transmembrane helix</keyword>
<gene>
    <name evidence="3" type="primary">C5</name>
</gene>